<accession>A0ABS4YTR3</accession>
<organism evidence="1 2">
    <name type="scientific">Arthrobacter stackebrandtii</name>
    <dbReference type="NCBI Taxonomy" id="272161"/>
    <lineage>
        <taxon>Bacteria</taxon>
        <taxon>Bacillati</taxon>
        <taxon>Actinomycetota</taxon>
        <taxon>Actinomycetes</taxon>
        <taxon>Micrococcales</taxon>
        <taxon>Micrococcaceae</taxon>
        <taxon>Arthrobacter</taxon>
    </lineage>
</organism>
<evidence type="ECO:0008006" key="3">
    <source>
        <dbReference type="Google" id="ProtNLM"/>
    </source>
</evidence>
<keyword evidence="2" id="KW-1185">Reference proteome</keyword>
<dbReference type="InterPro" id="IPR050727">
    <property type="entry name" value="GH43_arabinanases"/>
</dbReference>
<dbReference type="InterPro" id="IPR023296">
    <property type="entry name" value="Glyco_hydro_beta-prop_sf"/>
</dbReference>
<dbReference type="Proteomes" id="UP000711614">
    <property type="component" value="Unassembled WGS sequence"/>
</dbReference>
<protein>
    <recommendedName>
        <fullName evidence="3">1,4-beta-xylanase</fullName>
    </recommendedName>
</protein>
<comment type="caution">
    <text evidence="1">The sequence shown here is derived from an EMBL/GenBank/DDBJ whole genome shotgun (WGS) entry which is preliminary data.</text>
</comment>
<evidence type="ECO:0000313" key="1">
    <source>
        <dbReference type="EMBL" id="MBP2412171.1"/>
    </source>
</evidence>
<dbReference type="PANTHER" id="PTHR43301:SF3">
    <property type="entry name" value="ARABINAN ENDO-1,5-ALPHA-L-ARABINOSIDASE A-RELATED"/>
    <property type="match status" value="1"/>
</dbReference>
<dbReference type="CDD" id="cd08983">
    <property type="entry name" value="GH43_Bt3655-like"/>
    <property type="match status" value="1"/>
</dbReference>
<dbReference type="RefSeq" id="WP_209677825.1">
    <property type="nucleotide sequence ID" value="NZ_JAGIOI010000001.1"/>
</dbReference>
<reference evidence="1 2" key="1">
    <citation type="submission" date="2021-03" db="EMBL/GenBank/DDBJ databases">
        <title>Sequencing the genomes of 1000 actinobacteria strains.</title>
        <authorList>
            <person name="Klenk H.-P."/>
        </authorList>
    </citation>
    <scope>NUCLEOTIDE SEQUENCE [LARGE SCALE GENOMIC DNA]</scope>
    <source>
        <strain evidence="1 2">DSM 16005</strain>
    </source>
</reference>
<name>A0ABS4YTR3_9MICC</name>
<dbReference type="PANTHER" id="PTHR43301">
    <property type="entry name" value="ARABINAN ENDO-1,5-ALPHA-L-ARABINOSIDASE"/>
    <property type="match status" value="1"/>
</dbReference>
<dbReference type="EMBL" id="JAGIOI010000001">
    <property type="protein sequence ID" value="MBP2412171.1"/>
    <property type="molecule type" value="Genomic_DNA"/>
</dbReference>
<dbReference type="Gene3D" id="2.115.10.20">
    <property type="entry name" value="Glycosyl hydrolase domain, family 43"/>
    <property type="match status" value="1"/>
</dbReference>
<evidence type="ECO:0000313" key="2">
    <source>
        <dbReference type="Proteomes" id="UP000711614"/>
    </source>
</evidence>
<gene>
    <name evidence="1" type="ORF">JOF48_000970</name>
</gene>
<sequence>MNEPFGYLLVHFVEDRVGHMEKIFLSLSEGDNPLAWRRLNQGEPILESRGGTGGVRDPNIVRGLNGVFHIVATDLRVWRPAGPNWWEFRHQGSRDLVIWDSTDLISWSEPRYITVAPEGAGMAWAPKAVYDPLSGDYLVFFSAGLATSGPQLHESEMQAETGPSQIMVTRTRDFVAFTPAETYLEQLGGVIDMSVLVTDTSVHRFAKHDDAAPGSLHVFHQRGSAFFAHDFVTVAHDIGQEIAPNVEGPLAFRDNDENRWYLWVDQYARSPQGYEAYTTTDIEAGDWRRVPYFSLPENTKHGTVLPLQSSEYKALDAFYPR</sequence>
<dbReference type="SUPFAM" id="SSF75005">
    <property type="entry name" value="Arabinanase/levansucrase/invertase"/>
    <property type="match status" value="1"/>
</dbReference>
<proteinExistence type="predicted"/>